<dbReference type="GeneID" id="70295905"/>
<dbReference type="Proteomes" id="UP000887229">
    <property type="component" value="Unassembled WGS sequence"/>
</dbReference>
<dbReference type="CDD" id="cd12148">
    <property type="entry name" value="fungal_TF_MHR"/>
    <property type="match status" value="1"/>
</dbReference>
<dbReference type="InterPro" id="IPR001138">
    <property type="entry name" value="Zn2Cys6_DnaBD"/>
</dbReference>
<name>A0A9P7ZMB2_9HYPO</name>
<evidence type="ECO:0000256" key="3">
    <source>
        <dbReference type="ARBA" id="ARBA00022833"/>
    </source>
</evidence>
<dbReference type="PANTHER" id="PTHR31313">
    <property type="entry name" value="TY1 ENHANCER ACTIVATOR"/>
    <property type="match status" value="1"/>
</dbReference>
<evidence type="ECO:0000256" key="6">
    <source>
        <dbReference type="ARBA" id="ARBA00023163"/>
    </source>
</evidence>
<feature type="region of interest" description="Disordered" evidence="8">
    <location>
        <begin position="135"/>
        <end position="176"/>
    </location>
</feature>
<sequence>MGELTEGGLVCHSCWSTERDWDLASRSRKCDGQQPCHRCQLWNIECIFEDRDKESKSQLRQIRDNLLQQAKDVQTVIEVLRSEEYAHQAIQSLWRQEDLSKIATDFENGSWDTGASTPSSKQKGHVSKLLARNHSSASDLDPVDSPRETRPWIPTLDKLSNPDQGKRSGVTRKEGPERAAEIALEMAQSQWDLTVVETGDLQKLLYTFFDAQCFPLFTIDRQLFTDDFMANRNEHCSPALLRAILALACRIEGGYDALESHYVNLGDRMFHESRALLAAGGPSRFSLPNAQAFGLLAIHELARYNQQDTLDLMEEGVIARIACSSINPPNTDGTRRERSALRGPRVEISSLLDISGALDELDDLDIFEETFAQVIDAVYTFSRNSRTKDQKDDRKTLMQTYTTCLEWYSKITGALDFGTLDRSVIIFTHLVYHFCLLNLFRPYCDSTLAETNIDLQEIRNESASAIVALCKTLHDLIPQKRWHCFLALFVYAAGHTMVPTRAMPELTAGDSFESRSTQKSTFSTVPSILFTPSAKSGTLSTGMTTPVAVTDDLTVPSATSDLDAPDGKAPPYALKTFDIGEALSCLGKMKKIFPVARITECWLIEIRGTDGTQEA</sequence>
<evidence type="ECO:0000256" key="5">
    <source>
        <dbReference type="ARBA" id="ARBA00023125"/>
    </source>
</evidence>
<evidence type="ECO:0000259" key="9">
    <source>
        <dbReference type="Pfam" id="PF00172"/>
    </source>
</evidence>
<dbReference type="Pfam" id="PF00172">
    <property type="entry name" value="Zn_clus"/>
    <property type="match status" value="1"/>
</dbReference>
<dbReference type="EMBL" id="MU251254">
    <property type="protein sequence ID" value="KAG9254301.1"/>
    <property type="molecule type" value="Genomic_DNA"/>
</dbReference>
<keyword evidence="6" id="KW-0804">Transcription</keyword>
<dbReference type="Gene3D" id="4.10.240.10">
    <property type="entry name" value="Zn(2)-C6 fungal-type DNA-binding domain"/>
    <property type="match status" value="1"/>
</dbReference>
<dbReference type="InterPro" id="IPR051615">
    <property type="entry name" value="Transcr_Regulatory_Elem"/>
</dbReference>
<keyword evidence="3" id="KW-0862">Zinc</keyword>
<dbReference type="GO" id="GO:0003677">
    <property type="term" value="F:DNA binding"/>
    <property type="evidence" value="ECO:0007669"/>
    <property type="project" value="UniProtKB-KW"/>
</dbReference>
<comment type="caution">
    <text evidence="10">The sequence shown here is derived from an EMBL/GenBank/DDBJ whole genome shotgun (WGS) entry which is preliminary data.</text>
</comment>
<dbReference type="GO" id="GO:0008270">
    <property type="term" value="F:zinc ion binding"/>
    <property type="evidence" value="ECO:0007669"/>
    <property type="project" value="InterPro"/>
</dbReference>
<keyword evidence="4" id="KW-0805">Transcription regulation</keyword>
<keyword evidence="11" id="KW-1185">Reference proteome</keyword>
<reference evidence="10" key="1">
    <citation type="journal article" date="2021" name="IMA Fungus">
        <title>Genomic characterization of three marine fungi, including Emericellopsis atlantica sp. nov. with signatures of a generalist lifestyle and marine biomass degradation.</title>
        <authorList>
            <person name="Hagestad O.C."/>
            <person name="Hou L."/>
            <person name="Andersen J.H."/>
            <person name="Hansen E.H."/>
            <person name="Altermark B."/>
            <person name="Li C."/>
            <person name="Kuhnert E."/>
            <person name="Cox R.J."/>
            <person name="Crous P.W."/>
            <person name="Spatafora J.W."/>
            <person name="Lail K."/>
            <person name="Amirebrahimi M."/>
            <person name="Lipzen A."/>
            <person name="Pangilinan J."/>
            <person name="Andreopoulos W."/>
            <person name="Hayes R.D."/>
            <person name="Ng V."/>
            <person name="Grigoriev I.V."/>
            <person name="Jackson S.A."/>
            <person name="Sutton T.D.S."/>
            <person name="Dobson A.D.W."/>
            <person name="Rama T."/>
        </authorList>
    </citation>
    <scope>NUCLEOTIDE SEQUENCE</scope>
    <source>
        <strain evidence="10">TS7</strain>
    </source>
</reference>
<dbReference type="OrthoDB" id="5239226at2759"/>
<evidence type="ECO:0000313" key="10">
    <source>
        <dbReference type="EMBL" id="KAG9254301.1"/>
    </source>
</evidence>
<protein>
    <recommendedName>
        <fullName evidence="9">Zn(2)-C6 fungal-type domain-containing protein</fullName>
    </recommendedName>
</protein>
<dbReference type="RefSeq" id="XP_046118225.1">
    <property type="nucleotide sequence ID" value="XM_046265002.1"/>
</dbReference>
<evidence type="ECO:0000256" key="7">
    <source>
        <dbReference type="ARBA" id="ARBA00023242"/>
    </source>
</evidence>
<dbReference type="InterPro" id="IPR036864">
    <property type="entry name" value="Zn2-C6_fun-type_DNA-bd_sf"/>
</dbReference>
<keyword evidence="2" id="KW-0479">Metal-binding</keyword>
<gene>
    <name evidence="10" type="ORF">F5Z01DRAFT_674052</name>
</gene>
<dbReference type="PANTHER" id="PTHR31313:SF4">
    <property type="entry name" value="CONIDIAL DEVELOPMENT PROTEIN FLUFFY"/>
    <property type="match status" value="1"/>
</dbReference>
<feature type="domain" description="Zn(2)-C6 fungal-type" evidence="9">
    <location>
        <begin position="28"/>
        <end position="54"/>
    </location>
</feature>
<dbReference type="AlphaFoldDB" id="A0A9P7ZMB2"/>
<keyword evidence="7" id="KW-0539">Nucleus</keyword>
<comment type="subcellular location">
    <subcellularLocation>
        <location evidence="1">Nucleus</location>
    </subcellularLocation>
</comment>
<organism evidence="10 11">
    <name type="scientific">Emericellopsis atlantica</name>
    <dbReference type="NCBI Taxonomy" id="2614577"/>
    <lineage>
        <taxon>Eukaryota</taxon>
        <taxon>Fungi</taxon>
        <taxon>Dikarya</taxon>
        <taxon>Ascomycota</taxon>
        <taxon>Pezizomycotina</taxon>
        <taxon>Sordariomycetes</taxon>
        <taxon>Hypocreomycetidae</taxon>
        <taxon>Hypocreales</taxon>
        <taxon>Bionectriaceae</taxon>
        <taxon>Emericellopsis</taxon>
    </lineage>
</organism>
<proteinExistence type="predicted"/>
<evidence type="ECO:0000256" key="1">
    <source>
        <dbReference type="ARBA" id="ARBA00004123"/>
    </source>
</evidence>
<evidence type="ECO:0000313" key="11">
    <source>
        <dbReference type="Proteomes" id="UP000887229"/>
    </source>
</evidence>
<evidence type="ECO:0000256" key="8">
    <source>
        <dbReference type="SAM" id="MobiDB-lite"/>
    </source>
</evidence>
<dbReference type="GO" id="GO:0000981">
    <property type="term" value="F:DNA-binding transcription factor activity, RNA polymerase II-specific"/>
    <property type="evidence" value="ECO:0007669"/>
    <property type="project" value="InterPro"/>
</dbReference>
<keyword evidence="5" id="KW-0238">DNA-binding</keyword>
<accession>A0A9P7ZMB2</accession>
<dbReference type="GO" id="GO:0005634">
    <property type="term" value="C:nucleus"/>
    <property type="evidence" value="ECO:0007669"/>
    <property type="project" value="UniProtKB-SubCell"/>
</dbReference>
<evidence type="ECO:0000256" key="4">
    <source>
        <dbReference type="ARBA" id="ARBA00023015"/>
    </source>
</evidence>
<evidence type="ECO:0000256" key="2">
    <source>
        <dbReference type="ARBA" id="ARBA00022723"/>
    </source>
</evidence>